<protein>
    <submittedName>
        <fullName evidence="1">CDP-glycerol--glycerophosphate glycerophosphotransferase</fullName>
    </submittedName>
</protein>
<gene>
    <name evidence="1" type="ORF">BCV30_17330</name>
</gene>
<sequence length="351" mass="40468">MATKGKRYLLYISQNYSYAMLRPIQEEIIREGGEVRWFLEGNEVDAKYLTDAEHQVMTIDALNKYKPHVVFVPGNVVPSFIPGIKVGVFHGFDSGKREGKHYAIRGSFDLYCTQGPQTTEPFLKLASQYGFFTVEETGWAALDPLFSSLEDNQYVEQGGHRPTVLMCSTFTKNLSCAPHVYEEVKRLSQDSKWRWLIQFHPKMSDEWVKKYKSLENENLTFVETDNVIPLLQAADVMLCDTSSVLLMFLLQQKPVVTFRNQNPMHHIHNIENSNDVEQAIEYVLSKPEPLMGNIADYSAFIHPYQDGQSSKRVLDASNELVESGLKALKSKPLNLIRNFKLRTRLGYWRWW</sequence>
<evidence type="ECO:0000313" key="1">
    <source>
        <dbReference type="EMBL" id="PME56932.1"/>
    </source>
</evidence>
<comment type="caution">
    <text evidence="1">The sequence shown here is derived from an EMBL/GenBank/DDBJ whole genome shotgun (WGS) entry which is preliminary data.</text>
</comment>
<dbReference type="InterPro" id="IPR043148">
    <property type="entry name" value="TagF_C"/>
</dbReference>
<name>A0A2N7BJY5_9VIBR</name>
<dbReference type="InterPro" id="IPR016886">
    <property type="entry name" value="UCP028458_glyceroPtfrase"/>
</dbReference>
<dbReference type="RefSeq" id="WP_102269834.1">
    <property type="nucleotide sequence ID" value="NZ_MCSH01000193.1"/>
</dbReference>
<reference evidence="2" key="1">
    <citation type="submission" date="2016-07" db="EMBL/GenBank/DDBJ databases">
        <title>Nontailed viruses are major unrecognized killers of bacteria in the ocean.</title>
        <authorList>
            <person name="Kauffman K."/>
            <person name="Hussain F."/>
            <person name="Yang J."/>
            <person name="Arevalo P."/>
            <person name="Brown J."/>
            <person name="Cutler M."/>
            <person name="Kelly L."/>
            <person name="Polz M.F."/>
        </authorList>
    </citation>
    <scope>NUCLEOTIDE SEQUENCE [LARGE SCALE GENOMIC DNA]</scope>
    <source>
        <strain evidence="2">10N.286.55.C1</strain>
    </source>
</reference>
<keyword evidence="1" id="KW-0808">Transferase</keyword>
<evidence type="ECO:0000313" key="2">
    <source>
        <dbReference type="Proteomes" id="UP000235778"/>
    </source>
</evidence>
<dbReference type="EMBL" id="MCSI01000163">
    <property type="protein sequence ID" value="PME56932.1"/>
    <property type="molecule type" value="Genomic_DNA"/>
</dbReference>
<dbReference type="Proteomes" id="UP000235778">
    <property type="component" value="Unassembled WGS sequence"/>
</dbReference>
<dbReference type="AlphaFoldDB" id="A0A2N7BJY5"/>
<accession>A0A2N7BJY5</accession>
<proteinExistence type="predicted"/>
<organism evidence="1 2">
    <name type="scientific">Vibrio lentus</name>
    <dbReference type="NCBI Taxonomy" id="136468"/>
    <lineage>
        <taxon>Bacteria</taxon>
        <taxon>Pseudomonadati</taxon>
        <taxon>Pseudomonadota</taxon>
        <taxon>Gammaproteobacteria</taxon>
        <taxon>Vibrionales</taxon>
        <taxon>Vibrionaceae</taxon>
        <taxon>Vibrio</taxon>
    </lineage>
</organism>
<dbReference type="SUPFAM" id="SSF53756">
    <property type="entry name" value="UDP-Glycosyltransferase/glycogen phosphorylase"/>
    <property type="match status" value="1"/>
</dbReference>
<dbReference type="Gene3D" id="3.40.50.12580">
    <property type="match status" value="1"/>
</dbReference>
<dbReference type="GO" id="GO:0016740">
    <property type="term" value="F:transferase activity"/>
    <property type="evidence" value="ECO:0007669"/>
    <property type="project" value="UniProtKB-KW"/>
</dbReference>
<dbReference type="PIRSF" id="PIRSF028458">
    <property type="entry name" value="UCP028458_glyceroPtfrase"/>
    <property type="match status" value="1"/>
</dbReference>